<organism evidence="1 2">
    <name type="scientific">Streptomyces capitiformicae</name>
    <dbReference type="NCBI Taxonomy" id="2014920"/>
    <lineage>
        <taxon>Bacteria</taxon>
        <taxon>Bacillati</taxon>
        <taxon>Actinomycetota</taxon>
        <taxon>Actinomycetes</taxon>
        <taxon>Kitasatosporales</taxon>
        <taxon>Streptomycetaceae</taxon>
        <taxon>Streptomyces</taxon>
    </lineage>
</organism>
<sequence length="67" mass="7196">MLAPTLVGMSPESMSCGSVRSAADLNDQIRALWRRAGGSLSSQERAEYELLVVEWAAAMRGEVIEAA</sequence>
<dbReference type="EMBL" id="BNAT01000020">
    <property type="protein sequence ID" value="GHE36272.1"/>
    <property type="molecule type" value="Genomic_DNA"/>
</dbReference>
<keyword evidence="2" id="KW-1185">Reference proteome</keyword>
<reference evidence="1" key="1">
    <citation type="journal article" date="2014" name="Int. J. Syst. Evol. Microbiol.">
        <title>Complete genome sequence of Corynebacterium casei LMG S-19264T (=DSM 44701T), isolated from a smear-ripened cheese.</title>
        <authorList>
            <consortium name="US DOE Joint Genome Institute (JGI-PGF)"/>
            <person name="Walter F."/>
            <person name="Albersmeier A."/>
            <person name="Kalinowski J."/>
            <person name="Ruckert C."/>
        </authorList>
    </citation>
    <scope>NUCLEOTIDE SEQUENCE</scope>
    <source>
        <strain evidence="1">CGMCC 4.7403</strain>
    </source>
</reference>
<dbReference type="AlphaFoldDB" id="A0A918Z3S6"/>
<protein>
    <submittedName>
        <fullName evidence="1">Uncharacterized protein</fullName>
    </submittedName>
</protein>
<gene>
    <name evidence="1" type="ORF">GCM10017771_54390</name>
</gene>
<proteinExistence type="predicted"/>
<evidence type="ECO:0000313" key="1">
    <source>
        <dbReference type="EMBL" id="GHE36272.1"/>
    </source>
</evidence>
<dbReference type="Proteomes" id="UP000603227">
    <property type="component" value="Unassembled WGS sequence"/>
</dbReference>
<reference evidence="1" key="2">
    <citation type="submission" date="2020-09" db="EMBL/GenBank/DDBJ databases">
        <authorList>
            <person name="Sun Q."/>
            <person name="Zhou Y."/>
        </authorList>
    </citation>
    <scope>NUCLEOTIDE SEQUENCE</scope>
    <source>
        <strain evidence="1">CGMCC 4.7403</strain>
    </source>
</reference>
<name>A0A918Z3S6_9ACTN</name>
<evidence type="ECO:0000313" key="2">
    <source>
        <dbReference type="Proteomes" id="UP000603227"/>
    </source>
</evidence>
<accession>A0A918Z3S6</accession>
<comment type="caution">
    <text evidence="1">The sequence shown here is derived from an EMBL/GenBank/DDBJ whole genome shotgun (WGS) entry which is preliminary data.</text>
</comment>